<name>A0A7V4LCR9_9BACT</name>
<comment type="caution">
    <text evidence="2">The sequence shown here is derived from an EMBL/GenBank/DDBJ whole genome shotgun (WGS) entry which is preliminary data.</text>
</comment>
<dbReference type="SMART" id="SM00331">
    <property type="entry name" value="PP2C_SIG"/>
    <property type="match status" value="1"/>
</dbReference>
<dbReference type="PANTHER" id="PTHR47992">
    <property type="entry name" value="PROTEIN PHOSPHATASE"/>
    <property type="match status" value="1"/>
</dbReference>
<dbReference type="PROSITE" id="PS51746">
    <property type="entry name" value="PPM_2"/>
    <property type="match status" value="1"/>
</dbReference>
<dbReference type="EMBL" id="DSXI01000368">
    <property type="protein sequence ID" value="HGS05325.1"/>
    <property type="molecule type" value="Genomic_DNA"/>
</dbReference>
<feature type="domain" description="PPM-type phosphatase" evidence="1">
    <location>
        <begin position="12"/>
        <end position="238"/>
    </location>
</feature>
<proteinExistence type="predicted"/>
<gene>
    <name evidence="2" type="ORF">ENT08_06255</name>
</gene>
<sequence>MKVMVNCEKKGSSAVAWIKGTKHKFYEDRYRLLPRAIPLVAKNNRGELFAVFDGIGSAPEGRRAAQEMADHLIKFFKEPANYSPSWEGIQQLLFEANMVIHNWGFMAGTEVPLGGCAGTVAWLFEKTLSIYHAGDTTALLIRDGQAEQLTTVHEMDDGALYRYFGLGPFLEIGVRRVQIKDFDRILLLTDGVTKVFHPLETVNIIEAHNDICRAVSDLANRSLVRGSIDDITVLLIEVDDIW</sequence>
<reference evidence="2" key="1">
    <citation type="journal article" date="2020" name="mSystems">
        <title>Genome- and Community-Level Interaction Insights into Carbon Utilization and Element Cycling Functions of Hydrothermarchaeota in Hydrothermal Sediment.</title>
        <authorList>
            <person name="Zhou Z."/>
            <person name="Liu Y."/>
            <person name="Xu W."/>
            <person name="Pan J."/>
            <person name="Luo Z.H."/>
            <person name="Li M."/>
        </authorList>
    </citation>
    <scope>NUCLEOTIDE SEQUENCE [LARGE SCALE GENOMIC DNA]</scope>
    <source>
        <strain evidence="2">SpSt-548</strain>
    </source>
</reference>
<dbReference type="GO" id="GO:0004722">
    <property type="term" value="F:protein serine/threonine phosphatase activity"/>
    <property type="evidence" value="ECO:0007669"/>
    <property type="project" value="InterPro"/>
</dbReference>
<dbReference type="SUPFAM" id="SSF81606">
    <property type="entry name" value="PP2C-like"/>
    <property type="match status" value="1"/>
</dbReference>
<dbReference type="CDD" id="cd00143">
    <property type="entry name" value="PP2Cc"/>
    <property type="match status" value="1"/>
</dbReference>
<dbReference type="InterPro" id="IPR001932">
    <property type="entry name" value="PPM-type_phosphatase-like_dom"/>
</dbReference>
<organism evidence="2">
    <name type="scientific">Desulfobacca acetoxidans</name>
    <dbReference type="NCBI Taxonomy" id="60893"/>
    <lineage>
        <taxon>Bacteria</taxon>
        <taxon>Pseudomonadati</taxon>
        <taxon>Thermodesulfobacteriota</taxon>
        <taxon>Desulfobaccia</taxon>
        <taxon>Desulfobaccales</taxon>
        <taxon>Desulfobaccaceae</taxon>
        <taxon>Desulfobacca</taxon>
    </lineage>
</organism>
<dbReference type="AlphaFoldDB" id="A0A7V4LCR9"/>
<dbReference type="SMART" id="SM00332">
    <property type="entry name" value="PP2Cc"/>
    <property type="match status" value="1"/>
</dbReference>
<protein>
    <recommendedName>
        <fullName evidence="1">PPM-type phosphatase domain-containing protein</fullName>
    </recommendedName>
</protein>
<accession>A0A7V4LCR9</accession>
<dbReference type="Gene3D" id="3.60.40.10">
    <property type="entry name" value="PPM-type phosphatase domain"/>
    <property type="match status" value="1"/>
</dbReference>
<dbReference type="Pfam" id="PF00481">
    <property type="entry name" value="PP2C"/>
    <property type="match status" value="1"/>
</dbReference>
<dbReference type="InterPro" id="IPR036457">
    <property type="entry name" value="PPM-type-like_dom_sf"/>
</dbReference>
<dbReference type="InterPro" id="IPR015655">
    <property type="entry name" value="PP2C"/>
</dbReference>
<evidence type="ECO:0000259" key="1">
    <source>
        <dbReference type="PROSITE" id="PS51746"/>
    </source>
</evidence>
<evidence type="ECO:0000313" key="2">
    <source>
        <dbReference type="EMBL" id="HGS05325.1"/>
    </source>
</evidence>